<dbReference type="EMBL" id="AL939130">
    <property type="protein sequence ID" value="CAB94649.1"/>
    <property type="molecule type" value="Genomic_DNA"/>
</dbReference>
<dbReference type="InParanoid" id="Q9K459"/>
<evidence type="ECO:0000256" key="1">
    <source>
        <dbReference type="ARBA" id="ARBA00004141"/>
    </source>
</evidence>
<dbReference type="GO" id="GO:0005886">
    <property type="term" value="C:plasma membrane"/>
    <property type="evidence" value="ECO:0000318"/>
    <property type="project" value="GO_Central"/>
</dbReference>
<dbReference type="OrthoDB" id="9792945at2"/>
<reference evidence="7 8" key="1">
    <citation type="journal article" date="1996" name="Mol. Microbiol.">
        <title>A set of ordered cosmids and a detailed genetic and physical map for the 8 Mb Streptomyces coelicolor A3(2) chromosome.</title>
        <authorList>
            <person name="Redenbach M."/>
            <person name="Kieser H.M."/>
            <person name="Denapaite D."/>
            <person name="Eichner A."/>
            <person name="Cullum J."/>
            <person name="Kinashi H."/>
            <person name="Hopwood D.A."/>
        </authorList>
    </citation>
    <scope>NUCLEOTIDE SEQUENCE [LARGE SCALE GENOMIC DNA]</scope>
    <source>
        <strain evidence="8">ATCC BAA-471 / A3(2) / M145</strain>
    </source>
</reference>
<reference evidence="7 8" key="2">
    <citation type="journal article" date="2002" name="Nature">
        <title>Complete genome sequence of the model actinomycete Streptomyces coelicolor A3(2).</title>
        <authorList>
            <person name="Bentley S.D."/>
            <person name="Chater K.F."/>
            <person name="Cerdeno-Tarraga A.M."/>
            <person name="Challis G.L."/>
            <person name="Thomson N.R."/>
            <person name="James K.D."/>
            <person name="Harris D.E."/>
            <person name="Quail M.A."/>
            <person name="Kieser H."/>
            <person name="Harper D."/>
            <person name="Bateman A."/>
            <person name="Brown S."/>
            <person name="Chandra G."/>
            <person name="Chen C.W."/>
            <person name="Collins M."/>
            <person name="Cronin A."/>
            <person name="Fraser A."/>
            <person name="Goble A."/>
            <person name="Hidalgo J."/>
            <person name="Hornsby T."/>
            <person name="Howarth S."/>
            <person name="Huang C.H."/>
            <person name="Kieser T."/>
            <person name="Larke L."/>
            <person name="Murphy L."/>
            <person name="Oliver K."/>
            <person name="O'Neil S."/>
            <person name="Rabbinowitsch E."/>
            <person name="Rajandream M.A."/>
            <person name="Rutherford K."/>
            <person name="Rutter S."/>
            <person name="Seeger K."/>
            <person name="Saunders D."/>
            <person name="Sharp S."/>
            <person name="Squares R."/>
            <person name="Squares S."/>
            <person name="Taylor K."/>
            <person name="Warren T."/>
            <person name="Wietzorrek A."/>
            <person name="Woodward J."/>
            <person name="Barrell B.G."/>
            <person name="Parkhill J."/>
            <person name="Hopwood D.A."/>
        </authorList>
    </citation>
    <scope>NUCLEOTIDE SEQUENCE [LARGE SCALE GENOMIC DNA]</scope>
    <source>
        <strain evidence="8">ATCC BAA-471 / A3(2) / M145</strain>
    </source>
</reference>
<dbReference type="STRING" id="100226.gene:17764886"/>
<sequence>MAVMDPWLIWLIVSAVLVLAEIFTLTAALGMLGVAALITAGSAAAGLSTPFQFLVFTVVSAVTLFFLRPVALRHLVQPQTQRFGVDALVGQAAYVVSDVTGREGRVRIGGEEWTARSYDETLVIPRGATVDVLEISGTTAFVYPRE</sequence>
<organism evidence="7 8">
    <name type="scientific">Streptomyces coelicolor (strain ATCC BAA-471 / A3(2) / M145)</name>
    <dbReference type="NCBI Taxonomy" id="100226"/>
    <lineage>
        <taxon>Bacteria</taxon>
        <taxon>Bacillati</taxon>
        <taxon>Actinomycetota</taxon>
        <taxon>Actinomycetes</taxon>
        <taxon>Kitasatosporales</taxon>
        <taxon>Streptomycetaceae</taxon>
        <taxon>Streptomyces</taxon>
        <taxon>Streptomyces albidoflavus group</taxon>
    </lineage>
</organism>
<dbReference type="Pfam" id="PF01957">
    <property type="entry name" value="NfeD"/>
    <property type="match status" value="1"/>
</dbReference>
<dbReference type="HOGENOM" id="CLU_116732_2_0_11"/>
<keyword evidence="8" id="KW-1185">Reference proteome</keyword>
<dbReference type="InterPro" id="IPR052165">
    <property type="entry name" value="Membrane_assoc_protease"/>
</dbReference>
<feature type="transmembrane region" description="Helical" evidence="5">
    <location>
        <begin position="50"/>
        <end position="67"/>
    </location>
</feature>
<evidence type="ECO:0000256" key="3">
    <source>
        <dbReference type="ARBA" id="ARBA00022989"/>
    </source>
</evidence>
<dbReference type="InterPro" id="IPR002810">
    <property type="entry name" value="NfeD-like_C"/>
</dbReference>
<dbReference type="KEGG" id="sco:SCO7226"/>
<evidence type="ECO:0000256" key="4">
    <source>
        <dbReference type="ARBA" id="ARBA00023136"/>
    </source>
</evidence>
<evidence type="ECO:0000256" key="2">
    <source>
        <dbReference type="ARBA" id="ARBA00022692"/>
    </source>
</evidence>
<dbReference type="Gene3D" id="2.40.50.140">
    <property type="entry name" value="Nucleic acid-binding proteins"/>
    <property type="match status" value="1"/>
</dbReference>
<keyword evidence="3 5" id="KW-1133">Transmembrane helix</keyword>
<name>Q9K459_STRCO</name>
<dbReference type="PANTHER" id="PTHR33507:SF3">
    <property type="entry name" value="INNER MEMBRANE PROTEIN YBBJ"/>
    <property type="match status" value="1"/>
</dbReference>
<comment type="subcellular location">
    <subcellularLocation>
        <location evidence="1">Membrane</location>
        <topology evidence="1">Multi-pass membrane protein</topology>
    </subcellularLocation>
</comment>
<dbReference type="Proteomes" id="UP000001973">
    <property type="component" value="Chromosome"/>
</dbReference>
<dbReference type="EMBL" id="AL645882">
    <property type="protein sequence ID" value="CAB94649.1"/>
    <property type="molecule type" value="Genomic_DNA"/>
</dbReference>
<dbReference type="PATRIC" id="fig|100226.15.peg.7326"/>
<dbReference type="PaxDb" id="100226-SCO7226"/>
<evidence type="ECO:0000313" key="7">
    <source>
        <dbReference type="EMBL" id="CAB94649.1"/>
    </source>
</evidence>
<evidence type="ECO:0000259" key="6">
    <source>
        <dbReference type="Pfam" id="PF01957"/>
    </source>
</evidence>
<proteinExistence type="predicted"/>
<evidence type="ECO:0000313" key="8">
    <source>
        <dbReference type="Proteomes" id="UP000001973"/>
    </source>
</evidence>
<keyword evidence="4 5" id="KW-0472">Membrane</keyword>
<evidence type="ECO:0000256" key="5">
    <source>
        <dbReference type="SAM" id="Phobius"/>
    </source>
</evidence>
<dbReference type="eggNOG" id="COG1585">
    <property type="taxonomic scope" value="Bacteria"/>
</dbReference>
<dbReference type="PhylomeDB" id="Q9K459"/>
<protein>
    <submittedName>
        <fullName evidence="7">Integral membrane protein</fullName>
    </submittedName>
</protein>
<feature type="domain" description="NfeD-like C-terminal" evidence="6">
    <location>
        <begin position="85"/>
        <end position="144"/>
    </location>
</feature>
<feature type="transmembrane region" description="Helical" evidence="5">
    <location>
        <begin position="7"/>
        <end position="38"/>
    </location>
</feature>
<dbReference type="PANTHER" id="PTHR33507">
    <property type="entry name" value="INNER MEMBRANE PROTEIN YBBJ"/>
    <property type="match status" value="1"/>
</dbReference>
<dbReference type="AlphaFoldDB" id="Q9K459"/>
<gene>
    <name evidence="7" type="ordered locus">SCO7226</name>
    <name evidence="7" type="ORF">SC2H12.25</name>
</gene>
<dbReference type="SUPFAM" id="SSF141322">
    <property type="entry name" value="NfeD domain-like"/>
    <property type="match status" value="1"/>
</dbReference>
<keyword evidence="2 5" id="KW-0812">Transmembrane</keyword>
<dbReference type="InterPro" id="IPR012340">
    <property type="entry name" value="NA-bd_OB-fold"/>
</dbReference>
<accession>Q9K459</accession>